<name>A0A0F9N1B7_9ZZZZ</name>
<dbReference type="AlphaFoldDB" id="A0A0F9N1B7"/>
<sequence>MGVGGGGKVQAIPFIVDKLSLGAVVENNIRKEIIRIN</sequence>
<reference evidence="1" key="1">
    <citation type="journal article" date="2015" name="Nature">
        <title>Complex archaea that bridge the gap between prokaryotes and eukaryotes.</title>
        <authorList>
            <person name="Spang A."/>
            <person name="Saw J.H."/>
            <person name="Jorgensen S.L."/>
            <person name="Zaremba-Niedzwiedzka K."/>
            <person name="Martijn J."/>
            <person name="Lind A.E."/>
            <person name="van Eijk R."/>
            <person name="Schleper C."/>
            <person name="Guy L."/>
            <person name="Ettema T.J."/>
        </authorList>
    </citation>
    <scope>NUCLEOTIDE SEQUENCE</scope>
</reference>
<accession>A0A0F9N1B7</accession>
<evidence type="ECO:0000313" key="1">
    <source>
        <dbReference type="EMBL" id="KKN05552.1"/>
    </source>
</evidence>
<comment type="caution">
    <text evidence="1">The sequence shown here is derived from an EMBL/GenBank/DDBJ whole genome shotgun (WGS) entry which is preliminary data.</text>
</comment>
<proteinExistence type="predicted"/>
<protein>
    <submittedName>
        <fullName evidence="1">Uncharacterized protein</fullName>
    </submittedName>
</protein>
<organism evidence="1">
    <name type="scientific">marine sediment metagenome</name>
    <dbReference type="NCBI Taxonomy" id="412755"/>
    <lineage>
        <taxon>unclassified sequences</taxon>
        <taxon>metagenomes</taxon>
        <taxon>ecological metagenomes</taxon>
    </lineage>
</organism>
<dbReference type="EMBL" id="LAZR01004790">
    <property type="protein sequence ID" value="KKN05552.1"/>
    <property type="molecule type" value="Genomic_DNA"/>
</dbReference>
<gene>
    <name evidence="1" type="ORF">LCGC14_1086220</name>
</gene>